<dbReference type="OrthoDB" id="8446915at2"/>
<evidence type="ECO:0000313" key="2">
    <source>
        <dbReference type="EMBL" id="AUG99748.1"/>
    </source>
</evidence>
<feature type="domain" description="Phage neck terminator protein gp12-like" evidence="1">
    <location>
        <begin position="23"/>
        <end position="182"/>
    </location>
</feature>
<dbReference type="AlphaFoldDB" id="A0A2I5THQ2"/>
<dbReference type="STRING" id="104623.Ser39006_04155"/>
<name>A0A2I5THQ2_SERS3</name>
<dbReference type="EMBL" id="CP025085">
    <property type="protein sequence ID" value="AUG99748.1"/>
    <property type="molecule type" value="Genomic_DNA"/>
</dbReference>
<protein>
    <recommendedName>
        <fullName evidence="1">Phage neck terminator protein gp12-like domain-containing protein</fullName>
    </recommendedName>
</protein>
<accession>A0A2I5THQ2</accession>
<dbReference type="RefSeq" id="WP_021017415.1">
    <property type="nucleotide sequence ID" value="NZ_CP025084.1"/>
</dbReference>
<dbReference type="Pfam" id="PF23961">
    <property type="entry name" value="Phage_tail_terminator_9"/>
    <property type="match status" value="1"/>
</dbReference>
<keyword evidence="4" id="KW-1185">Reference proteome</keyword>
<proteinExistence type="predicted"/>
<dbReference type="Proteomes" id="UP000017700">
    <property type="component" value="Chromosome"/>
</dbReference>
<reference evidence="3 4" key="1">
    <citation type="journal article" date="2013" name="Genome Announc.">
        <title>Draft genome sequence of Serratia sp. strain ATCC 39006, a model bacterium for analysis of the biosynthesis and regulation of prodigiosin, a carbapenem, and gas vesicles.</title>
        <authorList>
            <person name="Fineran P.C."/>
            <person name="Iglesias Cans M.C."/>
            <person name="Ramsay J.P."/>
            <person name="Wilf N.M."/>
            <person name="Cossyleon D."/>
            <person name="McNeil M.B."/>
            <person name="Williamson N.R."/>
            <person name="Monson R.E."/>
            <person name="Becher S.A."/>
            <person name="Stanton J.A."/>
            <person name="Brugger K."/>
            <person name="Brown S.D."/>
            <person name="Salmond G.P."/>
        </authorList>
    </citation>
    <scope>NUCLEOTIDE SEQUENCE [LARGE SCALE GENOMIC DNA]</scope>
    <source>
        <strain evidence="3">ATCC 39006</strain>
        <strain evidence="4">ATCC 39006 / SC 11482</strain>
    </source>
</reference>
<reference evidence="3" key="4">
    <citation type="submission" date="2017-11" db="EMBL/GenBank/DDBJ databases">
        <title>Complete genome sequence of Serratia sp. ATCC 39006.</title>
        <authorList>
            <person name="Hampton H.G."/>
            <person name="Jackson S.A."/>
            <person name="Jauregui R."/>
            <person name="Poulter G.T.M."/>
            <person name="Salmond G.P.C."/>
            <person name="Fineran P.C."/>
        </authorList>
    </citation>
    <scope>NUCLEOTIDE SEQUENCE</scope>
    <source>
        <strain evidence="3">ATCC 39006</strain>
    </source>
</reference>
<dbReference type="KEGG" id="sera:Ser39006_007885"/>
<sequence length="183" mass="20502">MSNDSTAPGYLTPVGDAPEYDEELEREISRWIRGVTGIDAKLVFPRWTDPQSSIPKNGITWVGFGITTNPLPDTPANVQVSEENSEQWTWEQVTVLCCFYGPHGSGMASLFRAGIAVEQNQDTLRQAAGLSLLEFGEIFNLPELINNQWVRRYDITVTLLRKNTRTYNVKSILIPNVEIITGD</sequence>
<reference evidence="3" key="2">
    <citation type="submission" date="2013-09" db="EMBL/GenBank/DDBJ databases">
        <authorList>
            <person name="Wang G."/>
            <person name="Yang Y."/>
            <person name="Su Y."/>
        </authorList>
    </citation>
    <scope>NUCLEOTIDE SEQUENCE</scope>
    <source>
        <strain evidence="3">ATCC 39006</strain>
    </source>
</reference>
<organism evidence="3 4">
    <name type="scientific">Serratia sp. (strain ATCC 39006)</name>
    <name type="common">Prodigiosinella confusarubida</name>
    <dbReference type="NCBI Taxonomy" id="104623"/>
    <lineage>
        <taxon>Bacteria</taxon>
        <taxon>Pseudomonadati</taxon>
        <taxon>Pseudomonadota</taxon>
        <taxon>Gammaproteobacteria</taxon>
        <taxon>Enterobacterales</taxon>
        <taxon>Pectobacteriaceae</taxon>
        <taxon>Prodigiosinella</taxon>
    </lineage>
</organism>
<reference evidence="2 5" key="3">
    <citation type="submission" date="2017-11" db="EMBL/GenBank/DDBJ databases">
        <title>Complete genome sequence of Serratia sp. ATCC 39006 LacA.</title>
        <authorList>
            <person name="Hampton H.G."/>
            <person name="Jackson S.A."/>
            <person name="Jauregui R."/>
            <person name="Poulter G.T.M."/>
            <person name="Salmond G.P.C."/>
            <person name="Fineran P.C."/>
        </authorList>
    </citation>
    <scope>NUCLEOTIDE SEQUENCE [LARGE SCALE GENOMIC DNA]</scope>
    <source>
        <strain evidence="2 5">ATCC 39006</strain>
    </source>
</reference>
<gene>
    <name evidence="2" type="ORF">CWC46_07880</name>
    <name evidence="3" type="ORF">Ser39006_007885</name>
</gene>
<dbReference type="KEGG" id="serq:CWC46_07880"/>
<dbReference type="Proteomes" id="UP000233778">
    <property type="component" value="Chromosome"/>
</dbReference>
<evidence type="ECO:0000313" key="4">
    <source>
        <dbReference type="Proteomes" id="UP000017700"/>
    </source>
</evidence>
<evidence type="ECO:0000259" key="1">
    <source>
        <dbReference type="Pfam" id="PF23961"/>
    </source>
</evidence>
<evidence type="ECO:0000313" key="3">
    <source>
        <dbReference type="EMBL" id="AUH04067.1"/>
    </source>
</evidence>
<dbReference type="EMBL" id="CP025084">
    <property type="protein sequence ID" value="AUH04067.1"/>
    <property type="molecule type" value="Genomic_DNA"/>
</dbReference>
<evidence type="ECO:0000313" key="5">
    <source>
        <dbReference type="Proteomes" id="UP000233778"/>
    </source>
</evidence>
<dbReference type="InterPro" id="IPR057087">
    <property type="entry name" value="Gp12-like"/>
</dbReference>